<dbReference type="Proteomes" id="UP000054166">
    <property type="component" value="Unassembled WGS sequence"/>
</dbReference>
<dbReference type="InParanoid" id="A0A0C3EV10"/>
<evidence type="ECO:0000256" key="1">
    <source>
        <dbReference type="SAM" id="MobiDB-lite"/>
    </source>
</evidence>
<evidence type="ECO:0000259" key="3">
    <source>
        <dbReference type="Pfam" id="PF00615"/>
    </source>
</evidence>
<dbReference type="PANTHER" id="PTHR39466">
    <property type="entry name" value="RGS DOMAIN-CONTAINING PROTEIN"/>
    <property type="match status" value="1"/>
</dbReference>
<feature type="transmembrane region" description="Helical" evidence="2">
    <location>
        <begin position="409"/>
        <end position="431"/>
    </location>
</feature>
<accession>A0A0C3EV10</accession>
<dbReference type="Gene3D" id="1.10.167.10">
    <property type="entry name" value="Regulator of G-protein Signalling 4, domain 2"/>
    <property type="match status" value="1"/>
</dbReference>
<dbReference type="HOGENOM" id="CLU_040054_0_0_1"/>
<feature type="domain" description="RGS" evidence="3">
    <location>
        <begin position="149"/>
        <end position="214"/>
    </location>
</feature>
<evidence type="ECO:0000313" key="5">
    <source>
        <dbReference type="Proteomes" id="UP000054166"/>
    </source>
</evidence>
<feature type="compositionally biased region" description="Basic and acidic residues" evidence="1">
    <location>
        <begin position="60"/>
        <end position="70"/>
    </location>
</feature>
<keyword evidence="5" id="KW-1185">Reference proteome</keyword>
<feature type="region of interest" description="Disordered" evidence="1">
    <location>
        <begin position="51"/>
        <end position="134"/>
    </location>
</feature>
<dbReference type="STRING" id="765440.A0A0C3EV10"/>
<dbReference type="PANTHER" id="PTHR39466:SF1">
    <property type="entry name" value="RGS DOMAIN-CONTAINING PROTEIN"/>
    <property type="match status" value="1"/>
</dbReference>
<feature type="region of interest" description="Disordered" evidence="1">
    <location>
        <begin position="308"/>
        <end position="340"/>
    </location>
</feature>
<dbReference type="AlphaFoldDB" id="A0A0C3EV10"/>
<dbReference type="OrthoDB" id="3232309at2759"/>
<keyword evidence="2" id="KW-1133">Transmembrane helix</keyword>
<feature type="compositionally biased region" description="Polar residues" evidence="1">
    <location>
        <begin position="99"/>
        <end position="112"/>
    </location>
</feature>
<dbReference type="InterPro" id="IPR036305">
    <property type="entry name" value="RGS_sf"/>
</dbReference>
<feature type="transmembrane region" description="Helical" evidence="2">
    <location>
        <begin position="226"/>
        <end position="247"/>
    </location>
</feature>
<gene>
    <name evidence="4" type="ORF">PILCRDRAFT_647499</name>
</gene>
<evidence type="ECO:0000256" key="2">
    <source>
        <dbReference type="SAM" id="Phobius"/>
    </source>
</evidence>
<protein>
    <recommendedName>
        <fullName evidence="3">RGS domain-containing protein</fullName>
    </recommendedName>
</protein>
<reference evidence="5" key="2">
    <citation type="submission" date="2015-01" db="EMBL/GenBank/DDBJ databases">
        <title>Evolutionary Origins and Diversification of the Mycorrhizal Mutualists.</title>
        <authorList>
            <consortium name="DOE Joint Genome Institute"/>
            <consortium name="Mycorrhizal Genomics Consortium"/>
            <person name="Kohler A."/>
            <person name="Kuo A."/>
            <person name="Nagy L.G."/>
            <person name="Floudas D."/>
            <person name="Copeland A."/>
            <person name="Barry K.W."/>
            <person name="Cichocki N."/>
            <person name="Veneault-Fourrey C."/>
            <person name="LaButti K."/>
            <person name="Lindquist E.A."/>
            <person name="Lipzen A."/>
            <person name="Lundell T."/>
            <person name="Morin E."/>
            <person name="Murat C."/>
            <person name="Riley R."/>
            <person name="Ohm R."/>
            <person name="Sun H."/>
            <person name="Tunlid A."/>
            <person name="Henrissat B."/>
            <person name="Grigoriev I.V."/>
            <person name="Hibbett D.S."/>
            <person name="Martin F."/>
        </authorList>
    </citation>
    <scope>NUCLEOTIDE SEQUENCE [LARGE SCALE GENOMIC DNA]</scope>
    <source>
        <strain evidence="5">F 1598</strain>
    </source>
</reference>
<feature type="compositionally biased region" description="Basic and acidic residues" evidence="1">
    <location>
        <begin position="77"/>
        <end position="95"/>
    </location>
</feature>
<evidence type="ECO:0000313" key="4">
    <source>
        <dbReference type="EMBL" id="KIM76370.1"/>
    </source>
</evidence>
<organism evidence="4 5">
    <name type="scientific">Piloderma croceum (strain F 1598)</name>
    <dbReference type="NCBI Taxonomy" id="765440"/>
    <lineage>
        <taxon>Eukaryota</taxon>
        <taxon>Fungi</taxon>
        <taxon>Dikarya</taxon>
        <taxon>Basidiomycota</taxon>
        <taxon>Agaricomycotina</taxon>
        <taxon>Agaricomycetes</taxon>
        <taxon>Agaricomycetidae</taxon>
        <taxon>Atheliales</taxon>
        <taxon>Atheliaceae</taxon>
        <taxon>Piloderma</taxon>
    </lineage>
</organism>
<dbReference type="InterPro" id="IPR044926">
    <property type="entry name" value="RGS_subdomain_2"/>
</dbReference>
<feature type="compositionally biased region" description="Polar residues" evidence="1">
    <location>
        <begin position="120"/>
        <end position="131"/>
    </location>
</feature>
<keyword evidence="2" id="KW-0472">Membrane</keyword>
<dbReference type="SUPFAM" id="SSF48097">
    <property type="entry name" value="Regulator of G-protein signaling, RGS"/>
    <property type="match status" value="1"/>
</dbReference>
<proteinExistence type="predicted"/>
<keyword evidence="2" id="KW-0812">Transmembrane</keyword>
<dbReference type="Pfam" id="PF00615">
    <property type="entry name" value="RGS"/>
    <property type="match status" value="1"/>
</dbReference>
<dbReference type="InterPro" id="IPR016137">
    <property type="entry name" value="RGS"/>
</dbReference>
<reference evidence="4 5" key="1">
    <citation type="submission" date="2014-04" db="EMBL/GenBank/DDBJ databases">
        <authorList>
            <consortium name="DOE Joint Genome Institute"/>
            <person name="Kuo A."/>
            <person name="Tarkka M."/>
            <person name="Buscot F."/>
            <person name="Kohler A."/>
            <person name="Nagy L.G."/>
            <person name="Floudas D."/>
            <person name="Copeland A."/>
            <person name="Barry K.W."/>
            <person name="Cichocki N."/>
            <person name="Veneault-Fourrey C."/>
            <person name="LaButti K."/>
            <person name="Lindquist E.A."/>
            <person name="Lipzen A."/>
            <person name="Lundell T."/>
            <person name="Morin E."/>
            <person name="Murat C."/>
            <person name="Sun H."/>
            <person name="Tunlid A."/>
            <person name="Henrissat B."/>
            <person name="Grigoriev I.V."/>
            <person name="Hibbett D.S."/>
            <person name="Martin F."/>
            <person name="Nordberg H.P."/>
            <person name="Cantor M.N."/>
            <person name="Hua S.X."/>
        </authorList>
    </citation>
    <scope>NUCLEOTIDE SEQUENCE [LARGE SCALE GENOMIC DNA]</scope>
    <source>
        <strain evidence="4 5">F 1598</strain>
    </source>
</reference>
<sequence>MDTDHQCSLTDFEGYLLFREYSVENLQFVVWYQDYRRRFLDAVSNCHSRHSKVHVPNRVSIDRRATENHQDSPPAPGDDRGGTSEKEWPIQHEIPELGQVSSPDPATKTAPSSVRPIVSRHQSSTVNNGSRSSEDFVSFSQHRSLDAPPFKDECMRVVATFLRPDSPKELNLDAMIKDAIIRDLAHSTHPDVFLHAYREAYDMLETTSLPRFISHATANVNLQKQLYHYTVGFICYSVGIIIAITLIRTVNTNHKPHNRAWRLFAVPWFFSGTTTTYSSFRGICSQVGGRGNLQLRAWELEHEDEEAQISMRSIPGQHSRSTHSRRSSDERSLEESKIGNISEVAVPTPGEMAMIAPFATSASMTEQRARMVAPFADDVRADKPLIRPKIFGPERVVEDPRIKALHKRLIWEMYFLGICVAVMFSAIIFSVPCGHPR</sequence>
<name>A0A0C3EV10_PILCF</name>
<feature type="compositionally biased region" description="Basic and acidic residues" evidence="1">
    <location>
        <begin position="326"/>
        <end position="337"/>
    </location>
</feature>
<dbReference type="EMBL" id="KN833035">
    <property type="protein sequence ID" value="KIM76370.1"/>
    <property type="molecule type" value="Genomic_DNA"/>
</dbReference>